<dbReference type="AlphaFoldDB" id="A0A0J8UBA8"/>
<proteinExistence type="predicted"/>
<evidence type="ECO:0000313" key="2">
    <source>
        <dbReference type="Proteomes" id="UP000054563"/>
    </source>
</evidence>
<dbReference type="Proteomes" id="UP000054563">
    <property type="component" value="Unassembled WGS sequence"/>
</dbReference>
<name>A0A0J8UBA8_COCIT</name>
<sequence length="117" mass="12974">MRMSGPRLVEPQRELANAETISGLVEGGGLITFKGCLTHSPQPTGLNQCSLVVLKYLWTEITRHPPDIPCISGVAFRFQMPALGGFRLKKHDVFTYGHLNDSHLVQYSEISRPVLSI</sequence>
<dbReference type="EMBL" id="DS016985">
    <property type="protein sequence ID" value="KMU84388.1"/>
    <property type="molecule type" value="Genomic_DNA"/>
</dbReference>
<dbReference type="VEuPathDB" id="FungiDB:CIHG_02173"/>
<gene>
    <name evidence="1" type="ORF">CIHG_02173</name>
</gene>
<protein>
    <submittedName>
        <fullName evidence="1">Uncharacterized protein</fullName>
    </submittedName>
</protein>
<organism evidence="1 2">
    <name type="scientific">Coccidioides immitis H538.4</name>
    <dbReference type="NCBI Taxonomy" id="396776"/>
    <lineage>
        <taxon>Eukaryota</taxon>
        <taxon>Fungi</taxon>
        <taxon>Dikarya</taxon>
        <taxon>Ascomycota</taxon>
        <taxon>Pezizomycotina</taxon>
        <taxon>Eurotiomycetes</taxon>
        <taxon>Eurotiomycetidae</taxon>
        <taxon>Onygenales</taxon>
        <taxon>Onygenaceae</taxon>
        <taxon>Coccidioides</taxon>
    </lineage>
</organism>
<reference evidence="2" key="1">
    <citation type="journal article" date="2010" name="Genome Res.">
        <title>Population genomic sequencing of Coccidioides fungi reveals recent hybridization and transposon control.</title>
        <authorList>
            <person name="Neafsey D.E."/>
            <person name="Barker B.M."/>
            <person name="Sharpton T.J."/>
            <person name="Stajich J.E."/>
            <person name="Park D.J."/>
            <person name="Whiston E."/>
            <person name="Hung C.-Y."/>
            <person name="McMahan C."/>
            <person name="White J."/>
            <person name="Sykes S."/>
            <person name="Heiman D."/>
            <person name="Young S."/>
            <person name="Zeng Q."/>
            <person name="Abouelleil A."/>
            <person name="Aftuck L."/>
            <person name="Bessette D."/>
            <person name="Brown A."/>
            <person name="FitzGerald M."/>
            <person name="Lui A."/>
            <person name="Macdonald J.P."/>
            <person name="Priest M."/>
            <person name="Orbach M.J."/>
            <person name="Galgiani J.N."/>
            <person name="Kirkland T.N."/>
            <person name="Cole G.T."/>
            <person name="Birren B.W."/>
            <person name="Henn M.R."/>
            <person name="Taylor J.W."/>
            <person name="Rounsley S.D."/>
        </authorList>
    </citation>
    <scope>NUCLEOTIDE SEQUENCE [LARGE SCALE GENOMIC DNA]</scope>
    <source>
        <strain evidence="2">H538.4</strain>
    </source>
</reference>
<accession>A0A0J8UBA8</accession>
<evidence type="ECO:0000313" key="1">
    <source>
        <dbReference type="EMBL" id="KMU84388.1"/>
    </source>
</evidence>